<dbReference type="Pfam" id="PF11919">
    <property type="entry name" value="PSME4_C"/>
    <property type="match status" value="1"/>
</dbReference>
<dbReference type="EMBL" id="OU892278">
    <property type="protein sequence ID" value="CAG9764791.1"/>
    <property type="molecule type" value="Genomic_DNA"/>
</dbReference>
<evidence type="ECO:0000259" key="11">
    <source>
        <dbReference type="Pfam" id="PF23096"/>
    </source>
</evidence>
<feature type="domain" description="Proteasome activator complex subunit 4-like HEAT repeat-like" evidence="11">
    <location>
        <begin position="1166"/>
        <end position="1449"/>
    </location>
</feature>
<dbReference type="Gene3D" id="1.25.10.10">
    <property type="entry name" value="Leucine-rich Repeat Variant"/>
    <property type="match status" value="1"/>
</dbReference>
<organism evidence="12 13">
    <name type="scientific">Ceutorhynchus assimilis</name>
    <name type="common">cabbage seed weevil</name>
    <dbReference type="NCBI Taxonomy" id="467358"/>
    <lineage>
        <taxon>Eukaryota</taxon>
        <taxon>Metazoa</taxon>
        <taxon>Ecdysozoa</taxon>
        <taxon>Arthropoda</taxon>
        <taxon>Hexapoda</taxon>
        <taxon>Insecta</taxon>
        <taxon>Pterygota</taxon>
        <taxon>Neoptera</taxon>
        <taxon>Endopterygota</taxon>
        <taxon>Coleoptera</taxon>
        <taxon>Polyphaga</taxon>
        <taxon>Cucujiformia</taxon>
        <taxon>Curculionidae</taxon>
        <taxon>Ceutorhynchinae</taxon>
        <taxon>Ceutorhynchus</taxon>
    </lineage>
</organism>
<reference evidence="12" key="1">
    <citation type="submission" date="2022-01" db="EMBL/GenBank/DDBJ databases">
        <authorList>
            <person name="King R."/>
        </authorList>
    </citation>
    <scope>NUCLEOTIDE SEQUENCE</scope>
</reference>
<dbReference type="GO" id="GO:0006281">
    <property type="term" value="P:DNA repair"/>
    <property type="evidence" value="ECO:0007669"/>
    <property type="project" value="UniProtKB-KW"/>
</dbReference>
<dbReference type="InterPro" id="IPR011989">
    <property type="entry name" value="ARM-like"/>
</dbReference>
<evidence type="ECO:0000256" key="1">
    <source>
        <dbReference type="ARBA" id="ARBA00004324"/>
    </source>
</evidence>
<accession>A0A9N9MKG6</accession>
<dbReference type="Pfam" id="PF16507">
    <property type="entry name" value="HEAT_PSME4_mid"/>
    <property type="match status" value="1"/>
</dbReference>
<evidence type="ECO:0000256" key="4">
    <source>
        <dbReference type="ARBA" id="ARBA00022490"/>
    </source>
</evidence>
<feature type="domain" description="Proteasome activator complex subunit 4 C-terminal" evidence="9">
    <location>
        <begin position="1743"/>
        <end position="1829"/>
    </location>
</feature>
<dbReference type="GO" id="GO:0016504">
    <property type="term" value="F:peptidase activator activity"/>
    <property type="evidence" value="ECO:0007669"/>
    <property type="project" value="InterPro"/>
</dbReference>
<protein>
    <recommendedName>
        <fullName evidence="14">Proteasome activator complex subunit 4</fullName>
    </recommendedName>
</protein>
<dbReference type="GO" id="GO:0070628">
    <property type="term" value="F:proteasome binding"/>
    <property type="evidence" value="ECO:0007669"/>
    <property type="project" value="InterPro"/>
</dbReference>
<dbReference type="GO" id="GO:0005829">
    <property type="term" value="C:cytosol"/>
    <property type="evidence" value="ECO:0007669"/>
    <property type="project" value="TreeGrafter"/>
</dbReference>
<dbReference type="Proteomes" id="UP001152799">
    <property type="component" value="Chromosome 2"/>
</dbReference>
<evidence type="ECO:0008006" key="14">
    <source>
        <dbReference type="Google" id="ProtNLM"/>
    </source>
</evidence>
<dbReference type="PANTHER" id="PTHR32170:SF3">
    <property type="entry name" value="PROTEASOME ACTIVATOR COMPLEX SUBUNIT 4"/>
    <property type="match status" value="1"/>
</dbReference>
<dbReference type="InterPro" id="IPR055455">
    <property type="entry name" value="HEAT_PSME4"/>
</dbReference>
<comment type="subcellular location">
    <subcellularLocation>
        <location evidence="2">Cytoplasm</location>
    </subcellularLocation>
    <subcellularLocation>
        <location evidence="1">Nucleus speckle</location>
    </subcellularLocation>
</comment>
<evidence type="ECO:0000256" key="6">
    <source>
        <dbReference type="ARBA" id="ARBA00022763"/>
    </source>
</evidence>
<dbReference type="Pfam" id="PF23096">
    <property type="entry name" value="HEAT_PSME4"/>
    <property type="match status" value="1"/>
</dbReference>
<dbReference type="GO" id="GO:0016607">
    <property type="term" value="C:nuclear speck"/>
    <property type="evidence" value="ECO:0007669"/>
    <property type="project" value="UniProtKB-SubCell"/>
</dbReference>
<dbReference type="InterPro" id="IPR035309">
    <property type="entry name" value="PSME4"/>
</dbReference>
<evidence type="ECO:0000256" key="3">
    <source>
        <dbReference type="ARBA" id="ARBA00005739"/>
    </source>
</evidence>
<feature type="domain" description="Proteasome activator Blm10 middle HEAT repeats region" evidence="10">
    <location>
        <begin position="318"/>
        <end position="812"/>
    </location>
</feature>
<dbReference type="GO" id="GO:0010499">
    <property type="term" value="P:proteasomal ubiquitin-independent protein catabolic process"/>
    <property type="evidence" value="ECO:0007669"/>
    <property type="project" value="TreeGrafter"/>
</dbReference>
<name>A0A9N9MKG6_9CUCU</name>
<keyword evidence="8" id="KW-0539">Nucleus</keyword>
<keyword evidence="4" id="KW-0963">Cytoplasm</keyword>
<dbReference type="InterPro" id="IPR021843">
    <property type="entry name" value="PSME4_C"/>
</dbReference>
<evidence type="ECO:0000256" key="8">
    <source>
        <dbReference type="ARBA" id="ARBA00023242"/>
    </source>
</evidence>
<evidence type="ECO:0000313" key="13">
    <source>
        <dbReference type="Proteomes" id="UP001152799"/>
    </source>
</evidence>
<keyword evidence="6" id="KW-0227">DNA damage</keyword>
<dbReference type="PANTHER" id="PTHR32170">
    <property type="entry name" value="PROTEASOME ACTIVATOR COMPLEX SUBUNIT 4"/>
    <property type="match status" value="1"/>
</dbReference>
<sequence>MDEDYREKRAKKLGFRPQKENVYNSFLPYAEHLDDESEKLFVSIKTNLVKSVLAREMRPGCALWTSRLNKYIEIYGLKFSKEDHIALVKLFYELITIPDLEPTRINKCAVTLSQLLKKKYLLTRDELQLEWRPLYDLCVRTTEKSKSDIGMYRYFSTFESTLFNAVRSCKVYFPASATQEILDEFRPNLCPFTSSVICGAIQYLELFLPVAVLPHEADISYKLWFEEFMSLWDVCHNAGAWENNMMWLLGGLGRFQMGYIDWSPYVSNMFARFQRSLQLPVNFKQKKLSKHFRIDTAAMAVWIVCSLNGDKNTTFFHLEKLLQTLETYFHPANVGRWTMKLRELLMKLSYFFVQRVHCERYKNPSWENNVPEHYKLSDADIDRFVNILKPCVEAAVFSRMGTQEISLVLSYLASLRPNLIVPGLLDKLCYSMCSLTEPHKLTSTMMAVIAVGRHMVQGTHNNYPEGPTHIIPLLLDLLPGIDPNDMRKSYVTFNFILHFVNMIPVIDSSKAHTYYNDLTEEEHMICEASACFEDFVLQFFDRLIVWVDSSSLDFIRLEQTTSNNSKNRSETIAETAVGSVVSVVLTQCSPAIFHSALRKFYNFVTQKILEVQVAGRTVAVVTHCFAIVNPVETLKLFVPYLVNSLEESLEENPHIVEEEHVDARFLFHLLILSEVVDGREALLPYIDKLTNILDKTLHMACVEASQLATRTLELILASLTNVKPIENRSSQMDYGSSVEEFLSVREWAKPQNMKDLKINWYVPKEIEINAAQNLINKYLIPELDTLNKYVSGEIQLNRQKLKCSLKIVVSMLSCHLLLPAWDEPSYKLVDTILDSWVFNLMVIENGKLTMPDGSNIRKAIVDTIHNVQRKLLETDEGDTKSIQLIIYIYNIILFNKGRYQDFELHWKTFHLAKKILEDRLHQKKQHLRHVHIDRVLLQQEFRIECRNCSFTNTHKQIMDDLFELSVSRYSEIRRAAQVKLYTMVQNFPNSFKVLKDKIKTILQMNSIENHETFKGCLYILLGPKRAPIVARHDWDFIKEIWPLLVRSMPSEKPSIVNLITALMDTVNSFFPTIAIKLVIPEKCLTAAYALADTKPFVSNISGFQKHIDNGEEYLKEKSLQQRQAYEYTVHCLLENLEQGNLHWRYTAMAMSFIKNLVHFDVKYSSRVVRFILHSTINESINIRKSAMTILVFIGIQNKPQFEKVVVDPCKFSSSANQKRLIPGEREDNAWLMYNSKTVPNTVQQWEETRYLHDQHTGYFTWPKELKLYAPASKQKSVASRLENMTDIEREIYNFFTNEEKVGQLIKYLSLEEKKGVDRFNAYRFLAFKYIFKMFEDKFLPIILPHIQKLVEDKQESSQRCAAEIVSSLIRGSKHWQFAKVQQLWQTLIPILNTAIMNMGNETVNDWTLSITMGLESRDPNTIHWLLEFLMEDPLKDPTSFVACSRIQILYVAIAQQSWRNAEIFSKLVEYFKPYLAHPFQNIREKISQLLALVYAKDLVFPLGNVTQGPRLEDFFDFVNPKMKLLYKQLLRKNDIAEKSDIVKTCDNLGLINIATEGNEKEELLKLFKIVSKFITILMARVNFSGRPEFFKLLPLAALLQNYESDEEIACLATNLLVTMSETMTVKKYIPDALDGIRGAVKCPLWSARAIIAELLPVFLLHNMPTLQTNVQWILEIQELVLELLEDPQPEVRIEAAKVVSGLLHCQFIPEPTELLKIFKQKSRTKLKKGISTRDTQDASKNLIIRHAGVLGLCSFINAHPYDVPDYLPTVFEALGPHLSDPQPIPATIRKTMGDFKRTHHANWEVHKLKFTEDELTVLSDLSVPPSYYV</sequence>
<evidence type="ECO:0000259" key="10">
    <source>
        <dbReference type="Pfam" id="PF16507"/>
    </source>
</evidence>
<evidence type="ECO:0000256" key="5">
    <source>
        <dbReference type="ARBA" id="ARBA00022737"/>
    </source>
</evidence>
<dbReference type="SUPFAM" id="SSF48371">
    <property type="entry name" value="ARM repeat"/>
    <property type="match status" value="1"/>
</dbReference>
<gene>
    <name evidence="12" type="ORF">CEUTPL_LOCUS5417</name>
</gene>
<evidence type="ECO:0000256" key="2">
    <source>
        <dbReference type="ARBA" id="ARBA00004496"/>
    </source>
</evidence>
<dbReference type="InterPro" id="IPR032430">
    <property type="entry name" value="Blm10_mid"/>
</dbReference>
<proteinExistence type="inferred from homology"/>
<evidence type="ECO:0000256" key="7">
    <source>
        <dbReference type="ARBA" id="ARBA00023204"/>
    </source>
</evidence>
<dbReference type="InterPro" id="IPR016024">
    <property type="entry name" value="ARM-type_fold"/>
</dbReference>
<keyword evidence="7" id="KW-0234">DNA repair</keyword>
<evidence type="ECO:0000259" key="9">
    <source>
        <dbReference type="Pfam" id="PF11919"/>
    </source>
</evidence>
<keyword evidence="5" id="KW-0677">Repeat</keyword>
<dbReference type="OrthoDB" id="17907at2759"/>
<keyword evidence="13" id="KW-1185">Reference proteome</keyword>
<evidence type="ECO:0000313" key="12">
    <source>
        <dbReference type="EMBL" id="CAG9764791.1"/>
    </source>
</evidence>
<comment type="similarity">
    <text evidence="3">Belongs to the BLM10 family.</text>
</comment>